<evidence type="ECO:0000259" key="16">
    <source>
        <dbReference type="SMART" id="SM00090"/>
    </source>
</evidence>
<evidence type="ECO:0000256" key="7">
    <source>
        <dbReference type="ARBA" id="ARBA00022741"/>
    </source>
</evidence>
<evidence type="ECO:0000256" key="5">
    <source>
        <dbReference type="ARBA" id="ARBA00022679"/>
    </source>
</evidence>
<evidence type="ECO:0000256" key="8">
    <source>
        <dbReference type="ARBA" id="ARBA00022777"/>
    </source>
</evidence>
<keyword evidence="8" id="KW-0418">Kinase</keyword>
<dbReference type="InterPro" id="IPR011009">
    <property type="entry name" value="Kinase-like_dom_sf"/>
</dbReference>
<evidence type="ECO:0000256" key="2">
    <source>
        <dbReference type="ARBA" id="ARBA00009196"/>
    </source>
</evidence>
<keyword evidence="18" id="KW-1185">Reference proteome</keyword>
<evidence type="ECO:0000256" key="3">
    <source>
        <dbReference type="ARBA" id="ARBA00012513"/>
    </source>
</evidence>
<dbReference type="GO" id="GO:0005829">
    <property type="term" value="C:cytosol"/>
    <property type="evidence" value="ECO:0007669"/>
    <property type="project" value="TreeGrafter"/>
</dbReference>
<dbReference type="Pfam" id="PF09202">
    <property type="entry name" value="Rio2_N"/>
    <property type="match status" value="1"/>
</dbReference>
<dbReference type="SUPFAM" id="SSF56112">
    <property type="entry name" value="Protein kinase-like (PK-like)"/>
    <property type="match status" value="1"/>
</dbReference>
<keyword evidence="10" id="KW-0460">Magnesium</keyword>
<evidence type="ECO:0000256" key="12">
    <source>
        <dbReference type="ARBA" id="ARBA00048679"/>
    </source>
</evidence>
<comment type="caution">
    <text evidence="17">The sequence shown here is derived from an EMBL/GenBank/DDBJ whole genome shotgun (WGS) entry which is preliminary data.</text>
</comment>
<organism evidence="17 18">
    <name type="scientific">Apatococcus fuscideae</name>
    <dbReference type="NCBI Taxonomy" id="2026836"/>
    <lineage>
        <taxon>Eukaryota</taxon>
        <taxon>Viridiplantae</taxon>
        <taxon>Chlorophyta</taxon>
        <taxon>core chlorophytes</taxon>
        <taxon>Trebouxiophyceae</taxon>
        <taxon>Chlorellales</taxon>
        <taxon>Chlorellaceae</taxon>
        <taxon>Apatococcus</taxon>
    </lineage>
</organism>
<dbReference type="GO" id="GO:0046872">
    <property type="term" value="F:metal ion binding"/>
    <property type="evidence" value="ECO:0007669"/>
    <property type="project" value="UniProtKB-KW"/>
</dbReference>
<dbReference type="CDD" id="cd05144">
    <property type="entry name" value="RIO2_C"/>
    <property type="match status" value="1"/>
</dbReference>
<gene>
    <name evidence="17" type="ORF">WJX84_002686</name>
</gene>
<dbReference type="Gene3D" id="3.30.200.20">
    <property type="entry name" value="Phosphorylase Kinase, domain 1"/>
    <property type="match status" value="1"/>
</dbReference>
<keyword evidence="6" id="KW-0479">Metal-binding</keyword>
<dbReference type="Pfam" id="PF01163">
    <property type="entry name" value="RIO1"/>
    <property type="match status" value="1"/>
</dbReference>
<dbReference type="InterPro" id="IPR036390">
    <property type="entry name" value="WH_DNA-bd_sf"/>
</dbReference>
<sequence length="450" mass="50348">MKLDVNVLKFLGKEDFRVLTAVEVGQKNHELVPLPLIESIAALRGGGAQRSARNLLRYKLLHHDSAKYDGYRLTPLGYDYLAIKALVNRGAISSVGSQIGVGKESDVFEVMNDEGDLMALKLHRLGRTSFRAVKSKRDYLKHRSSFSWLYLSRLAAAREYSFMVALADQGLPVPKPIDNNRHAVLMSMVPAIPLAQVQELHRPGDTFHQLMALMERLTKLGLVHCDYNEFNLLVDEQDTVTLIDFPQMVSVSHENSQELFDRDVDCVIKFFKTKIGYIPEQDEARPWTRPVFEELRQNLQSRLDIELQASGHPQASKKGKASLSPLDPVLGLEAESTSATEDDAESDGEQTVAPQVHVPMKVSKQQSQRAQALPSQPTVSPTLNGRPLSRDLQQEMCLMQPLLQEPRLRLSGSLQQGAKSMQLMTAKQLLLWAVKISQPQGSPMQLKLQA</sequence>
<dbReference type="GO" id="GO:0030490">
    <property type="term" value="P:maturation of SSU-rRNA"/>
    <property type="evidence" value="ECO:0007669"/>
    <property type="project" value="TreeGrafter"/>
</dbReference>
<reference evidence="17 18" key="1">
    <citation type="journal article" date="2024" name="Nat. Commun.">
        <title>Phylogenomics reveals the evolutionary origins of lichenization in chlorophyte algae.</title>
        <authorList>
            <person name="Puginier C."/>
            <person name="Libourel C."/>
            <person name="Otte J."/>
            <person name="Skaloud P."/>
            <person name="Haon M."/>
            <person name="Grisel S."/>
            <person name="Petersen M."/>
            <person name="Berrin J.G."/>
            <person name="Delaux P.M."/>
            <person name="Dal Grande F."/>
            <person name="Keller J."/>
        </authorList>
    </citation>
    <scope>NUCLEOTIDE SEQUENCE [LARGE SCALE GENOMIC DNA]</scope>
    <source>
        <strain evidence="17 18">SAG 2523</strain>
    </source>
</reference>
<proteinExistence type="inferred from homology"/>
<evidence type="ECO:0000256" key="4">
    <source>
        <dbReference type="ARBA" id="ARBA00022527"/>
    </source>
</evidence>
<evidence type="ECO:0000256" key="10">
    <source>
        <dbReference type="ARBA" id="ARBA00022842"/>
    </source>
</evidence>
<dbReference type="InterPro" id="IPR018934">
    <property type="entry name" value="RIO_dom"/>
</dbReference>
<dbReference type="FunFam" id="3.30.200.20:FF:000052">
    <property type="entry name" value="Serine/threonine-protein kinase RIO2"/>
    <property type="match status" value="1"/>
</dbReference>
<evidence type="ECO:0000256" key="15">
    <source>
        <dbReference type="SAM" id="MobiDB-lite"/>
    </source>
</evidence>
<evidence type="ECO:0000313" key="17">
    <source>
        <dbReference type="EMBL" id="KAK9866802.1"/>
    </source>
</evidence>
<keyword evidence="7" id="KW-0547">Nucleotide-binding</keyword>
<keyword evidence="5" id="KW-0808">Transferase</keyword>
<dbReference type="EC" id="2.7.11.1" evidence="3"/>
<dbReference type="InterPro" id="IPR036388">
    <property type="entry name" value="WH-like_DNA-bd_sf"/>
</dbReference>
<feature type="domain" description="RIO kinase" evidence="16">
    <location>
        <begin position="64"/>
        <end position="293"/>
    </location>
</feature>
<comment type="catalytic activity">
    <reaction evidence="11">
        <text>L-threonyl-[protein] + ATP = O-phospho-L-threonyl-[protein] + ADP + H(+)</text>
        <dbReference type="Rhea" id="RHEA:46608"/>
        <dbReference type="Rhea" id="RHEA-COMP:11060"/>
        <dbReference type="Rhea" id="RHEA-COMP:11605"/>
        <dbReference type="ChEBI" id="CHEBI:15378"/>
        <dbReference type="ChEBI" id="CHEBI:30013"/>
        <dbReference type="ChEBI" id="CHEBI:30616"/>
        <dbReference type="ChEBI" id="CHEBI:61977"/>
        <dbReference type="ChEBI" id="CHEBI:456216"/>
        <dbReference type="EC" id="2.7.11.1"/>
    </reaction>
</comment>
<keyword evidence="9" id="KW-0067">ATP-binding</keyword>
<dbReference type="Proteomes" id="UP001485043">
    <property type="component" value="Unassembled WGS sequence"/>
</dbReference>
<dbReference type="SUPFAM" id="SSF46785">
    <property type="entry name" value="Winged helix' DNA-binding domain"/>
    <property type="match status" value="1"/>
</dbReference>
<comment type="similarity">
    <text evidence="2">Belongs to the protein kinase superfamily. RIO-type Ser/Thr kinase family.</text>
</comment>
<keyword evidence="4" id="KW-0723">Serine/threonine-protein kinase</keyword>
<name>A0AAW1TAC0_9CHLO</name>
<dbReference type="PANTHER" id="PTHR45852:SF1">
    <property type="entry name" value="SERINE_THREONINE-PROTEIN KINASE RIO2"/>
    <property type="match status" value="1"/>
</dbReference>
<dbReference type="Gene3D" id="1.10.10.10">
    <property type="entry name" value="Winged helix-like DNA-binding domain superfamily/Winged helix DNA-binding domain"/>
    <property type="match status" value="1"/>
</dbReference>
<comment type="catalytic activity">
    <reaction evidence="12">
        <text>L-seryl-[protein] + ATP = O-phospho-L-seryl-[protein] + ADP + H(+)</text>
        <dbReference type="Rhea" id="RHEA:17989"/>
        <dbReference type="Rhea" id="RHEA-COMP:9863"/>
        <dbReference type="Rhea" id="RHEA-COMP:11604"/>
        <dbReference type="ChEBI" id="CHEBI:15378"/>
        <dbReference type="ChEBI" id="CHEBI:29999"/>
        <dbReference type="ChEBI" id="CHEBI:30616"/>
        <dbReference type="ChEBI" id="CHEBI:83421"/>
        <dbReference type="ChEBI" id="CHEBI:456216"/>
        <dbReference type="EC" id="2.7.11.1"/>
    </reaction>
</comment>
<dbReference type="Gene3D" id="1.10.510.10">
    <property type="entry name" value="Transferase(Phosphotransferase) domain 1"/>
    <property type="match status" value="1"/>
</dbReference>
<evidence type="ECO:0000313" key="18">
    <source>
        <dbReference type="Proteomes" id="UP001485043"/>
    </source>
</evidence>
<dbReference type="FunFam" id="1.10.10.10:FF:000053">
    <property type="entry name" value="Serine/threonine-protein kinase RIO2"/>
    <property type="match status" value="1"/>
</dbReference>
<dbReference type="InterPro" id="IPR030484">
    <property type="entry name" value="Rio2"/>
</dbReference>
<protein>
    <recommendedName>
        <fullName evidence="13">Serine/threonine-protein kinase RIO2</fullName>
        <ecNumber evidence="3">2.7.11.1</ecNumber>
    </recommendedName>
    <alternativeName>
        <fullName evidence="14">Serine/threonine-protein kinase rio2</fullName>
    </alternativeName>
</protein>
<evidence type="ECO:0000256" key="13">
    <source>
        <dbReference type="ARBA" id="ARBA00068353"/>
    </source>
</evidence>
<dbReference type="GO" id="GO:0004674">
    <property type="term" value="F:protein serine/threonine kinase activity"/>
    <property type="evidence" value="ECO:0007669"/>
    <property type="project" value="UniProtKB-KW"/>
</dbReference>
<dbReference type="GO" id="GO:0005524">
    <property type="term" value="F:ATP binding"/>
    <property type="evidence" value="ECO:0007669"/>
    <property type="project" value="UniProtKB-KW"/>
</dbReference>
<dbReference type="GO" id="GO:0005634">
    <property type="term" value="C:nucleus"/>
    <property type="evidence" value="ECO:0007669"/>
    <property type="project" value="TreeGrafter"/>
</dbReference>
<evidence type="ECO:0000256" key="11">
    <source>
        <dbReference type="ARBA" id="ARBA00047899"/>
    </source>
</evidence>
<dbReference type="InterPro" id="IPR015285">
    <property type="entry name" value="RIO2_wHTH_N"/>
</dbReference>
<dbReference type="SMART" id="SM00090">
    <property type="entry name" value="RIO"/>
    <property type="match status" value="1"/>
</dbReference>
<feature type="region of interest" description="Disordered" evidence="15">
    <location>
        <begin position="362"/>
        <end position="384"/>
    </location>
</feature>
<evidence type="ECO:0000256" key="6">
    <source>
        <dbReference type="ARBA" id="ARBA00022723"/>
    </source>
</evidence>
<dbReference type="PANTHER" id="PTHR45852">
    <property type="entry name" value="SER/THR-PROTEIN KINASE RIO2"/>
    <property type="match status" value="1"/>
</dbReference>
<evidence type="ECO:0000256" key="9">
    <source>
        <dbReference type="ARBA" id="ARBA00022840"/>
    </source>
</evidence>
<dbReference type="EMBL" id="JALJOV010000132">
    <property type="protein sequence ID" value="KAK9866802.1"/>
    <property type="molecule type" value="Genomic_DNA"/>
</dbReference>
<dbReference type="InterPro" id="IPR000687">
    <property type="entry name" value="RIO_kinase"/>
</dbReference>
<accession>A0AAW1TAC0</accession>
<feature type="compositionally biased region" description="Polar residues" evidence="15">
    <location>
        <begin position="363"/>
        <end position="383"/>
    </location>
</feature>
<evidence type="ECO:0000256" key="14">
    <source>
        <dbReference type="ARBA" id="ARBA00068837"/>
    </source>
</evidence>
<comment type="cofactor">
    <cofactor evidence="1">
        <name>Mg(2+)</name>
        <dbReference type="ChEBI" id="CHEBI:18420"/>
    </cofactor>
</comment>
<evidence type="ECO:0000256" key="1">
    <source>
        <dbReference type="ARBA" id="ARBA00001946"/>
    </source>
</evidence>
<dbReference type="AlphaFoldDB" id="A0AAW1TAC0"/>
<dbReference type="GO" id="GO:0030688">
    <property type="term" value="C:preribosome, small subunit precursor"/>
    <property type="evidence" value="ECO:0007669"/>
    <property type="project" value="TreeGrafter"/>
</dbReference>